<keyword evidence="3" id="KW-1185">Reference proteome</keyword>
<reference evidence="2" key="1">
    <citation type="submission" date="2020-11" db="EMBL/GenBank/DDBJ databases">
        <title>Kefir isolates.</title>
        <authorList>
            <person name="Marcisauskas S."/>
            <person name="Kim Y."/>
            <person name="Blasche S."/>
        </authorList>
    </citation>
    <scope>NUCLEOTIDE SEQUENCE</scope>
    <source>
        <strain evidence="2">Olga-1</strain>
    </source>
</reference>
<dbReference type="EMBL" id="PUHW01000304">
    <property type="protein sequence ID" value="KAG0687168.1"/>
    <property type="molecule type" value="Genomic_DNA"/>
</dbReference>
<dbReference type="InterPro" id="IPR036872">
    <property type="entry name" value="CH_dom_sf"/>
</dbReference>
<name>A0A9P7BFB8_9ASCO</name>
<dbReference type="AlphaFoldDB" id="A0A9P7BFB8"/>
<dbReference type="Gene3D" id="1.10.418.10">
    <property type="entry name" value="Calponin-like domain"/>
    <property type="match status" value="1"/>
</dbReference>
<evidence type="ECO:0000259" key="1">
    <source>
        <dbReference type="PROSITE" id="PS50021"/>
    </source>
</evidence>
<proteinExistence type="predicted"/>
<organism evidence="2 3">
    <name type="scientific">Pichia californica</name>
    <dbReference type="NCBI Taxonomy" id="460514"/>
    <lineage>
        <taxon>Eukaryota</taxon>
        <taxon>Fungi</taxon>
        <taxon>Dikarya</taxon>
        <taxon>Ascomycota</taxon>
        <taxon>Saccharomycotina</taxon>
        <taxon>Pichiomycetes</taxon>
        <taxon>Pichiales</taxon>
        <taxon>Pichiaceae</taxon>
        <taxon>Pichia</taxon>
    </lineage>
</organism>
<evidence type="ECO:0000313" key="3">
    <source>
        <dbReference type="Proteomes" id="UP000697127"/>
    </source>
</evidence>
<dbReference type="Proteomes" id="UP000697127">
    <property type="component" value="Unassembled WGS sequence"/>
</dbReference>
<comment type="caution">
    <text evidence="2">The sequence shown here is derived from an EMBL/GenBank/DDBJ whole genome shotgun (WGS) entry which is preliminary data.</text>
</comment>
<feature type="domain" description="Calponin-homology (CH)" evidence="1">
    <location>
        <begin position="28"/>
        <end position="139"/>
    </location>
</feature>
<accession>A0A9P7BFB8</accession>
<dbReference type="InterPro" id="IPR050606">
    <property type="entry name" value="Calponin-like"/>
</dbReference>
<dbReference type="SUPFAM" id="SSF47576">
    <property type="entry name" value="Calponin-homology domain, CH-domain"/>
    <property type="match status" value="1"/>
</dbReference>
<evidence type="ECO:0000313" key="2">
    <source>
        <dbReference type="EMBL" id="KAG0687168.1"/>
    </source>
</evidence>
<dbReference type="Pfam" id="PF00307">
    <property type="entry name" value="CH"/>
    <property type="match status" value="1"/>
</dbReference>
<dbReference type="OrthoDB" id="21595at2759"/>
<dbReference type="PRINTS" id="PR00888">
    <property type="entry name" value="SM22CALPONIN"/>
</dbReference>
<dbReference type="InterPro" id="IPR001715">
    <property type="entry name" value="CH_dom"/>
</dbReference>
<dbReference type="GO" id="GO:0007015">
    <property type="term" value="P:actin filament organization"/>
    <property type="evidence" value="ECO:0007669"/>
    <property type="project" value="TreeGrafter"/>
</dbReference>
<dbReference type="PANTHER" id="PTHR47385">
    <property type="entry name" value="CALPONIN"/>
    <property type="match status" value="1"/>
</dbReference>
<dbReference type="PROSITE" id="PS50021">
    <property type="entry name" value="CH"/>
    <property type="match status" value="1"/>
</dbReference>
<protein>
    <recommendedName>
        <fullName evidence="1">Calponin-homology (CH) domain-containing protein</fullName>
    </recommendedName>
</protein>
<dbReference type="GO" id="GO:0051015">
    <property type="term" value="F:actin filament binding"/>
    <property type="evidence" value="ECO:0007669"/>
    <property type="project" value="TreeGrafter"/>
</dbReference>
<sequence length="207" mass="23622">MSGNQNQDATTNIDQDLKISRLGKYNNNKLQTEVKEWIFSIIGNEIEDNELILRDDLMKTLKDGSILCILINKTFGEGSIKFKKSKLAFVQMENIEKFLNFCKINGVSQDELFQTIDLYEEKDPYQVIMSLQSLSRVINNKFPNKYSLIGPNISKKHERPKVPNKPKHLVMGQGGVPWSSIEYGYMNGSNQAKEGVVFGGRRDIINK</sequence>
<dbReference type="SMART" id="SM00033">
    <property type="entry name" value="CH"/>
    <property type="match status" value="1"/>
</dbReference>
<dbReference type="InterPro" id="IPR003096">
    <property type="entry name" value="SM22_calponin"/>
</dbReference>
<gene>
    <name evidence="2" type="ORF">C6P40_002775</name>
</gene>
<dbReference type="GO" id="GO:0015629">
    <property type="term" value="C:actin cytoskeleton"/>
    <property type="evidence" value="ECO:0007669"/>
    <property type="project" value="TreeGrafter"/>
</dbReference>
<dbReference type="PANTHER" id="PTHR47385:SF14">
    <property type="entry name" value="TRANSGELIN"/>
    <property type="match status" value="1"/>
</dbReference>